<evidence type="ECO:0000313" key="3">
    <source>
        <dbReference type="EMBL" id="KLU25400.1"/>
    </source>
</evidence>
<dbReference type="PATRIC" id="fig|908627.4.peg.3266"/>
<dbReference type="AlphaFoldDB" id="A0A0J1CXX7"/>
<keyword evidence="1" id="KW-0456">Lyase</keyword>
<dbReference type="InterPro" id="IPR044144">
    <property type="entry name" value="SAF_UxaA/GarD"/>
</dbReference>
<reference evidence="3 4" key="1">
    <citation type="journal article" date="2015" name="Genome Announc.">
        <title>Draft Genome Sequence of Burkholderia sp. Strain PML1(12), an Ectomycorrhizosphere-Inhabiting Bacterium with Effective Mineral-Weathering Ability.</title>
        <authorList>
            <person name="Uroz S."/>
            <person name="Oger P."/>
        </authorList>
    </citation>
    <scope>NUCLEOTIDE SEQUENCE [LARGE SCALE GENOMIC DNA]</scope>
    <source>
        <strain evidence="4">PML1(12)</strain>
    </source>
</reference>
<name>A0A0J1CXX7_9BURK</name>
<dbReference type="EMBL" id="AEJF01000092">
    <property type="protein sequence ID" value="KLU25400.1"/>
    <property type="molecule type" value="Genomic_DNA"/>
</dbReference>
<dbReference type="GO" id="GO:0016829">
    <property type="term" value="F:lyase activity"/>
    <property type="evidence" value="ECO:0007669"/>
    <property type="project" value="UniProtKB-KW"/>
</dbReference>
<dbReference type="CDD" id="cd11613">
    <property type="entry name" value="SAF_AH_GD"/>
    <property type="match status" value="1"/>
</dbReference>
<evidence type="ECO:0000313" key="4">
    <source>
        <dbReference type="Proteomes" id="UP000035963"/>
    </source>
</evidence>
<feature type="domain" description="SAF" evidence="2">
    <location>
        <begin position="29"/>
        <end position="100"/>
    </location>
</feature>
<sequence length="121" mass="13433">MTPDFKEVSVQQAPHKPTDARLILQSPQDNCLIAGARLEAGECVEIEGEMVTLAKTIDLGHKVARRALCTDEKVLRYGAIIGHVTSDVQPGEHLHTHNLESDYLPTYTHDAGHAFVDHRER</sequence>
<dbReference type="Proteomes" id="UP000035963">
    <property type="component" value="Unassembled WGS sequence"/>
</dbReference>
<keyword evidence="3" id="KW-0378">Hydrolase</keyword>
<evidence type="ECO:0000256" key="1">
    <source>
        <dbReference type="ARBA" id="ARBA00023239"/>
    </source>
</evidence>
<comment type="caution">
    <text evidence="3">The sequence shown here is derived from an EMBL/GenBank/DDBJ whole genome shotgun (WGS) entry which is preliminary data.</text>
</comment>
<gene>
    <name evidence="3" type="ORF">EOS_14625</name>
</gene>
<dbReference type="SMART" id="SM00858">
    <property type="entry name" value="SAF"/>
    <property type="match status" value="1"/>
</dbReference>
<keyword evidence="4" id="KW-1185">Reference proteome</keyword>
<protein>
    <submittedName>
        <fullName evidence="3">Hydrolase</fullName>
    </submittedName>
</protein>
<evidence type="ECO:0000259" key="2">
    <source>
        <dbReference type="SMART" id="SM00858"/>
    </source>
</evidence>
<proteinExistence type="predicted"/>
<dbReference type="InterPro" id="IPR013974">
    <property type="entry name" value="SAF"/>
</dbReference>
<dbReference type="Pfam" id="PF08666">
    <property type="entry name" value="SAF"/>
    <property type="match status" value="1"/>
</dbReference>
<dbReference type="GO" id="GO:0016787">
    <property type="term" value="F:hydrolase activity"/>
    <property type="evidence" value="ECO:0007669"/>
    <property type="project" value="UniProtKB-KW"/>
</dbReference>
<organism evidence="3 4">
    <name type="scientific">Caballeronia mineralivorans PML1(12)</name>
    <dbReference type="NCBI Taxonomy" id="908627"/>
    <lineage>
        <taxon>Bacteria</taxon>
        <taxon>Pseudomonadati</taxon>
        <taxon>Pseudomonadota</taxon>
        <taxon>Betaproteobacteria</taxon>
        <taxon>Burkholderiales</taxon>
        <taxon>Burkholderiaceae</taxon>
        <taxon>Caballeronia</taxon>
    </lineage>
</organism>
<accession>A0A0J1CXX7</accession>
<dbReference type="Gene3D" id="2.30.130.110">
    <property type="match status" value="1"/>
</dbReference>
<dbReference type="OrthoDB" id="9804574at2"/>